<evidence type="ECO:0000256" key="1">
    <source>
        <dbReference type="ARBA" id="ARBA00004167"/>
    </source>
</evidence>
<organism evidence="8 9">
    <name type="scientific">Gnomoniopsis smithogilvyi</name>
    <dbReference type="NCBI Taxonomy" id="1191159"/>
    <lineage>
        <taxon>Eukaryota</taxon>
        <taxon>Fungi</taxon>
        <taxon>Dikarya</taxon>
        <taxon>Ascomycota</taxon>
        <taxon>Pezizomycotina</taxon>
        <taxon>Sordariomycetes</taxon>
        <taxon>Sordariomycetidae</taxon>
        <taxon>Diaporthales</taxon>
        <taxon>Gnomoniaceae</taxon>
        <taxon>Gnomoniopsis</taxon>
    </lineage>
</organism>
<feature type="region of interest" description="Disordered" evidence="5">
    <location>
        <begin position="440"/>
        <end position="503"/>
    </location>
</feature>
<comment type="subcellular location">
    <subcellularLocation>
        <location evidence="1">Membrane</location>
        <topology evidence="1">Single-pass membrane protein</topology>
    </subcellularLocation>
</comment>
<evidence type="ECO:0000256" key="7">
    <source>
        <dbReference type="SAM" id="SignalP"/>
    </source>
</evidence>
<feature type="region of interest" description="Disordered" evidence="5">
    <location>
        <begin position="366"/>
        <end position="417"/>
    </location>
</feature>
<protein>
    <recommendedName>
        <fullName evidence="10">LPXTG-domain-containing protein</fullName>
    </recommendedName>
</protein>
<evidence type="ECO:0000313" key="9">
    <source>
        <dbReference type="Proteomes" id="UP001140453"/>
    </source>
</evidence>
<evidence type="ECO:0008006" key="10">
    <source>
        <dbReference type="Google" id="ProtNLM"/>
    </source>
</evidence>
<proteinExistence type="predicted"/>
<dbReference type="CDD" id="cd12087">
    <property type="entry name" value="TM_EGFR-like"/>
    <property type="match status" value="1"/>
</dbReference>
<evidence type="ECO:0000256" key="5">
    <source>
        <dbReference type="SAM" id="MobiDB-lite"/>
    </source>
</evidence>
<dbReference type="GO" id="GO:0071944">
    <property type="term" value="C:cell periphery"/>
    <property type="evidence" value="ECO:0007669"/>
    <property type="project" value="UniProtKB-ARBA"/>
</dbReference>
<keyword evidence="7" id="KW-0732">Signal</keyword>
<dbReference type="AlphaFoldDB" id="A0A9W8YRV0"/>
<keyword evidence="9" id="KW-1185">Reference proteome</keyword>
<feature type="chain" id="PRO_5040805468" description="LPXTG-domain-containing protein" evidence="7">
    <location>
        <begin position="22"/>
        <end position="572"/>
    </location>
</feature>
<accession>A0A9W8YRV0</accession>
<dbReference type="EMBL" id="JAPEVB010000004">
    <property type="protein sequence ID" value="KAJ4388950.1"/>
    <property type="molecule type" value="Genomic_DNA"/>
</dbReference>
<dbReference type="PANTHER" id="PTHR15549">
    <property type="entry name" value="PAIRED IMMUNOGLOBULIN-LIKE TYPE 2 RECEPTOR"/>
    <property type="match status" value="1"/>
</dbReference>
<evidence type="ECO:0000256" key="6">
    <source>
        <dbReference type="SAM" id="Phobius"/>
    </source>
</evidence>
<dbReference type="InterPro" id="IPR051694">
    <property type="entry name" value="Immunoregulatory_rcpt-like"/>
</dbReference>
<gene>
    <name evidence="8" type="ORF">N0V93_006412</name>
</gene>
<feature type="compositionally biased region" description="Low complexity" evidence="5">
    <location>
        <begin position="383"/>
        <end position="408"/>
    </location>
</feature>
<name>A0A9W8YRV0_9PEZI</name>
<reference evidence="8" key="1">
    <citation type="submission" date="2022-10" db="EMBL/GenBank/DDBJ databases">
        <title>Tapping the CABI collections for fungal endophytes: first genome assemblies for Collariella, Neodidymelliopsis, Ascochyta clinopodiicola, Didymella pomorum, Didymosphaeria variabile, Neocosmospora piperis and Neocucurbitaria cava.</title>
        <authorList>
            <person name="Hill R."/>
        </authorList>
    </citation>
    <scope>NUCLEOTIDE SEQUENCE</scope>
    <source>
        <strain evidence="8">IMI 355082</strain>
    </source>
</reference>
<comment type="caution">
    <text evidence="8">The sequence shown here is derived from an EMBL/GenBank/DDBJ whole genome shotgun (WGS) entry which is preliminary data.</text>
</comment>
<evidence type="ECO:0000256" key="3">
    <source>
        <dbReference type="ARBA" id="ARBA00022989"/>
    </source>
</evidence>
<keyword evidence="3 6" id="KW-1133">Transmembrane helix</keyword>
<dbReference type="PANTHER" id="PTHR15549:SF26">
    <property type="entry name" value="AXIAL BUDDING PATTERN PROTEIN 2-RELATED"/>
    <property type="match status" value="1"/>
</dbReference>
<evidence type="ECO:0000256" key="4">
    <source>
        <dbReference type="ARBA" id="ARBA00023136"/>
    </source>
</evidence>
<sequence length="572" mass="61114">MMAGSPISFGLALLLVTSTTALRITQDSSCSSVCGNTTETTASDIVCNDFDYYASSTGSTFMNCLECLQTSNATSEADNDVAWFLYNLRYASAVCLYDFPSHNASANATSACDLDYACEPLQGAIESGSLNPANETEYGYCQADNNAFYGTSINDCVSCLQSSASTYTANFLLALQAGCKQEPEPGTLLSITGSLFSTTAINITSPINTTTTVSSAASSSKPSPATTIAIGVSLGILVLAAIALFTVYCIRQRRHDREDAHLLNNPYASQRPQQHHDYLYYGKEPTSSSGAPSASIASAPGAYALQVAPPQYTVDYKTEDVSSNAEYYDRLEGRSRGPPLQAHPVRLGACSPDLVSASGSQAAALPTHPAYIPRSMTPGALGGRASRATSVSRSGSVSSEQQQQQQQARRTEQVRKKPSYAMEVYLDARDDEPIVRAPSRNINVELRNSGQTSVNSPEQMSLALQPPPRALKDRRRASLSPPPPPVDRSMTSTPLPKSRLTAKKPPRLQIDESAPLDRNMGISGPLAFPDSRFSVRALGNDRIVEQTVDRSGRNGANIVEVPIASGKSYLYG</sequence>
<feature type="transmembrane region" description="Helical" evidence="6">
    <location>
        <begin position="228"/>
        <end position="250"/>
    </location>
</feature>
<evidence type="ECO:0000256" key="2">
    <source>
        <dbReference type="ARBA" id="ARBA00022692"/>
    </source>
</evidence>
<dbReference type="GO" id="GO:0016020">
    <property type="term" value="C:membrane"/>
    <property type="evidence" value="ECO:0007669"/>
    <property type="project" value="UniProtKB-SubCell"/>
</dbReference>
<feature type="signal peptide" evidence="7">
    <location>
        <begin position="1"/>
        <end position="21"/>
    </location>
</feature>
<keyword evidence="4 6" id="KW-0472">Membrane</keyword>
<feature type="compositionally biased region" description="Polar residues" evidence="5">
    <location>
        <begin position="440"/>
        <end position="459"/>
    </location>
</feature>
<keyword evidence="2 6" id="KW-0812">Transmembrane</keyword>
<dbReference type="Proteomes" id="UP001140453">
    <property type="component" value="Unassembled WGS sequence"/>
</dbReference>
<dbReference type="OrthoDB" id="5426678at2759"/>
<evidence type="ECO:0000313" key="8">
    <source>
        <dbReference type="EMBL" id="KAJ4388950.1"/>
    </source>
</evidence>